<keyword evidence="5" id="KW-1185">Reference proteome</keyword>
<reference evidence="3 5" key="1">
    <citation type="journal article" date="2008" name="Science">
        <title>The Physcomitrella genome reveals evolutionary insights into the conquest of land by plants.</title>
        <authorList>
            <person name="Rensing S."/>
            <person name="Lang D."/>
            <person name="Zimmer A."/>
            <person name="Terry A."/>
            <person name="Salamov A."/>
            <person name="Shapiro H."/>
            <person name="Nishiyama T."/>
            <person name="Perroud P.-F."/>
            <person name="Lindquist E."/>
            <person name="Kamisugi Y."/>
            <person name="Tanahashi T."/>
            <person name="Sakakibara K."/>
            <person name="Fujita T."/>
            <person name="Oishi K."/>
            <person name="Shin-I T."/>
            <person name="Kuroki Y."/>
            <person name="Toyoda A."/>
            <person name="Suzuki Y."/>
            <person name="Hashimoto A."/>
            <person name="Yamaguchi K."/>
            <person name="Sugano A."/>
            <person name="Kohara Y."/>
            <person name="Fujiyama A."/>
            <person name="Anterola A."/>
            <person name="Aoki S."/>
            <person name="Ashton N."/>
            <person name="Barbazuk W.B."/>
            <person name="Barker E."/>
            <person name="Bennetzen J."/>
            <person name="Bezanilla M."/>
            <person name="Blankenship R."/>
            <person name="Cho S.H."/>
            <person name="Dutcher S."/>
            <person name="Estelle M."/>
            <person name="Fawcett J.A."/>
            <person name="Gundlach H."/>
            <person name="Hanada K."/>
            <person name="Heyl A."/>
            <person name="Hicks K.A."/>
            <person name="Hugh J."/>
            <person name="Lohr M."/>
            <person name="Mayer K."/>
            <person name="Melkozernov A."/>
            <person name="Murata T."/>
            <person name="Nelson D."/>
            <person name="Pils B."/>
            <person name="Prigge M."/>
            <person name="Reiss B."/>
            <person name="Renner T."/>
            <person name="Rombauts S."/>
            <person name="Rushton P."/>
            <person name="Sanderfoot A."/>
            <person name="Schween G."/>
            <person name="Shiu S.-H."/>
            <person name="Stueber K."/>
            <person name="Theodoulou F.L."/>
            <person name="Tu H."/>
            <person name="Van de Peer Y."/>
            <person name="Verrier P.J."/>
            <person name="Waters E."/>
            <person name="Wood A."/>
            <person name="Yang L."/>
            <person name="Cove D."/>
            <person name="Cuming A."/>
            <person name="Hasebe M."/>
            <person name="Lucas S."/>
            <person name="Mishler D.B."/>
            <person name="Reski R."/>
            <person name="Grigoriev I."/>
            <person name="Quatrano R.S."/>
            <person name="Boore J.L."/>
        </authorList>
    </citation>
    <scope>NUCLEOTIDE SEQUENCE [LARGE SCALE GENOMIC DNA]</scope>
    <source>
        <strain evidence="4 5">cv. Gransden 2004</strain>
    </source>
</reference>
<gene>
    <name evidence="3" type="ORF">PHYPA_002628</name>
</gene>
<sequence length="150" mass="15981">MIVAVTHLRAGPPVAPTLAPSGGHAPPPSKSSPPTPARGRGQERPRPIWVFGRQPAVQTIWFGRARPRSGAHSVARVLPQRGAEPPLTDWPGLHSRTHQFSRRRIASTGRDRARASLARALAPTGGAVLMVLLVVVVMLMVINGGQLLLS</sequence>
<dbReference type="Gramene" id="Pp3c2_13530V3.1">
    <property type="protein sequence ID" value="Pp3c2_13530V3.1"/>
    <property type="gene ID" value="Pp3c2_13530"/>
</dbReference>
<evidence type="ECO:0000256" key="2">
    <source>
        <dbReference type="SAM" id="Phobius"/>
    </source>
</evidence>
<keyword evidence="2" id="KW-0472">Membrane</keyword>
<feature type="region of interest" description="Disordered" evidence="1">
    <location>
        <begin position="1"/>
        <end position="47"/>
    </location>
</feature>
<dbReference type="AlphaFoldDB" id="A0A2K1L1D6"/>
<feature type="compositionally biased region" description="Pro residues" evidence="1">
    <location>
        <begin position="25"/>
        <end position="36"/>
    </location>
</feature>
<proteinExistence type="predicted"/>
<evidence type="ECO:0000256" key="1">
    <source>
        <dbReference type="SAM" id="MobiDB-lite"/>
    </source>
</evidence>
<name>A0A2K1L1D6_PHYPA</name>
<organism evidence="3">
    <name type="scientific">Physcomitrium patens</name>
    <name type="common">Spreading-leaved earth moss</name>
    <name type="synonym">Physcomitrella patens</name>
    <dbReference type="NCBI Taxonomy" id="3218"/>
    <lineage>
        <taxon>Eukaryota</taxon>
        <taxon>Viridiplantae</taxon>
        <taxon>Streptophyta</taxon>
        <taxon>Embryophyta</taxon>
        <taxon>Bryophyta</taxon>
        <taxon>Bryophytina</taxon>
        <taxon>Bryopsida</taxon>
        <taxon>Funariidae</taxon>
        <taxon>Funariales</taxon>
        <taxon>Funariaceae</taxon>
        <taxon>Physcomitrium</taxon>
    </lineage>
</organism>
<dbReference type="EMBL" id="ABEU02000002">
    <property type="protein sequence ID" value="PNR59836.1"/>
    <property type="molecule type" value="Genomic_DNA"/>
</dbReference>
<dbReference type="Proteomes" id="UP000006727">
    <property type="component" value="Chromosome 2"/>
</dbReference>
<reference evidence="3 5" key="2">
    <citation type="journal article" date="2018" name="Plant J.">
        <title>The Physcomitrella patens chromosome-scale assembly reveals moss genome structure and evolution.</title>
        <authorList>
            <person name="Lang D."/>
            <person name="Ullrich K.K."/>
            <person name="Murat F."/>
            <person name="Fuchs J."/>
            <person name="Jenkins J."/>
            <person name="Haas F.B."/>
            <person name="Piednoel M."/>
            <person name="Gundlach H."/>
            <person name="Van Bel M."/>
            <person name="Meyberg R."/>
            <person name="Vives C."/>
            <person name="Morata J."/>
            <person name="Symeonidi A."/>
            <person name="Hiss M."/>
            <person name="Muchero W."/>
            <person name="Kamisugi Y."/>
            <person name="Saleh O."/>
            <person name="Blanc G."/>
            <person name="Decker E.L."/>
            <person name="van Gessel N."/>
            <person name="Grimwood J."/>
            <person name="Hayes R.D."/>
            <person name="Graham S.W."/>
            <person name="Gunter L.E."/>
            <person name="McDaniel S.F."/>
            <person name="Hoernstein S.N.W."/>
            <person name="Larsson A."/>
            <person name="Li F.W."/>
            <person name="Perroud P.F."/>
            <person name="Phillips J."/>
            <person name="Ranjan P."/>
            <person name="Rokshar D.S."/>
            <person name="Rothfels C.J."/>
            <person name="Schneider L."/>
            <person name="Shu S."/>
            <person name="Stevenson D.W."/>
            <person name="Thummler F."/>
            <person name="Tillich M."/>
            <person name="Villarreal Aguilar J.C."/>
            <person name="Widiez T."/>
            <person name="Wong G.K."/>
            <person name="Wymore A."/>
            <person name="Zhang Y."/>
            <person name="Zimmer A.D."/>
            <person name="Quatrano R.S."/>
            <person name="Mayer K.F.X."/>
            <person name="Goodstein D."/>
            <person name="Casacuberta J.M."/>
            <person name="Vandepoele K."/>
            <person name="Reski R."/>
            <person name="Cuming A.C."/>
            <person name="Tuskan G.A."/>
            <person name="Maumus F."/>
            <person name="Salse J."/>
            <person name="Schmutz J."/>
            <person name="Rensing S.A."/>
        </authorList>
    </citation>
    <scope>NUCLEOTIDE SEQUENCE [LARGE SCALE GENOMIC DNA]</scope>
    <source>
        <strain evidence="4 5">cv. Gransden 2004</strain>
    </source>
</reference>
<evidence type="ECO:0000313" key="3">
    <source>
        <dbReference type="EMBL" id="PNR59836.1"/>
    </source>
</evidence>
<accession>A0A2K1L1D6</accession>
<keyword evidence="2" id="KW-0812">Transmembrane</keyword>
<evidence type="ECO:0000313" key="4">
    <source>
        <dbReference type="EnsemblPlants" id="Pp3c2_13530V3.1"/>
    </source>
</evidence>
<keyword evidence="2" id="KW-1133">Transmembrane helix</keyword>
<dbReference type="InParanoid" id="A0A2K1L1D6"/>
<evidence type="ECO:0000313" key="5">
    <source>
        <dbReference type="Proteomes" id="UP000006727"/>
    </source>
</evidence>
<dbReference type="EnsemblPlants" id="Pp3c2_13530V3.1">
    <property type="protein sequence ID" value="Pp3c2_13530V3.1"/>
    <property type="gene ID" value="Pp3c2_13530"/>
</dbReference>
<reference evidence="4" key="3">
    <citation type="submission" date="2020-12" db="UniProtKB">
        <authorList>
            <consortium name="EnsemblPlants"/>
        </authorList>
    </citation>
    <scope>IDENTIFICATION</scope>
</reference>
<protein>
    <submittedName>
        <fullName evidence="3 4">Uncharacterized protein</fullName>
    </submittedName>
</protein>
<feature type="transmembrane region" description="Helical" evidence="2">
    <location>
        <begin position="120"/>
        <end position="142"/>
    </location>
</feature>